<reference evidence="3" key="2">
    <citation type="journal article" date="2023" name="IMA Fungus">
        <title>Comparative genomic study of the Penicillium genus elucidates a diverse pangenome and 15 lateral gene transfer events.</title>
        <authorList>
            <person name="Petersen C."/>
            <person name="Sorensen T."/>
            <person name="Nielsen M.R."/>
            <person name="Sondergaard T.E."/>
            <person name="Sorensen J.L."/>
            <person name="Fitzpatrick D.A."/>
            <person name="Frisvad J.C."/>
            <person name="Nielsen K.L."/>
        </authorList>
    </citation>
    <scope>NUCLEOTIDE SEQUENCE</scope>
    <source>
        <strain evidence="3">IBT 34128</strain>
    </source>
</reference>
<keyword evidence="2" id="KW-0472">Membrane</keyword>
<feature type="transmembrane region" description="Helical" evidence="2">
    <location>
        <begin position="170"/>
        <end position="188"/>
    </location>
</feature>
<gene>
    <name evidence="3" type="ORF">NUU61_009300</name>
</gene>
<organism evidence="3 4">
    <name type="scientific">Penicillium alfredii</name>
    <dbReference type="NCBI Taxonomy" id="1506179"/>
    <lineage>
        <taxon>Eukaryota</taxon>
        <taxon>Fungi</taxon>
        <taxon>Dikarya</taxon>
        <taxon>Ascomycota</taxon>
        <taxon>Pezizomycotina</taxon>
        <taxon>Eurotiomycetes</taxon>
        <taxon>Eurotiomycetidae</taxon>
        <taxon>Eurotiales</taxon>
        <taxon>Aspergillaceae</taxon>
        <taxon>Penicillium</taxon>
    </lineage>
</organism>
<comment type="caution">
    <text evidence="3">The sequence shown here is derived from an EMBL/GenBank/DDBJ whole genome shotgun (WGS) entry which is preliminary data.</text>
</comment>
<dbReference type="RefSeq" id="XP_056508118.1">
    <property type="nucleotide sequence ID" value="XM_056659825.1"/>
</dbReference>
<dbReference type="AlphaFoldDB" id="A0A9W9JX87"/>
<dbReference type="EMBL" id="JAPMSZ010000011">
    <property type="protein sequence ID" value="KAJ5084721.1"/>
    <property type="molecule type" value="Genomic_DNA"/>
</dbReference>
<keyword evidence="2" id="KW-1133">Transmembrane helix</keyword>
<dbReference type="OrthoDB" id="4486746at2759"/>
<sequence length="280" mass="31383">MGHKFSAIHGVKSDHFYEPGNAINEIWVGDVEVVSRLPFGDSDLEQAGWPEGNWPKIPWHHFIIPLKRDDIYLMNGTLHTQPGTGVKCPMQVLPQGGYYNVFRRIDPGWSICIGYMIFFGALTLLRLTWDAATFLLWILMALRSQGARTPLCATDIETMKTAFGTYVKKTILYSLATFGLIILGLPALTAGAEQTDVTTFLNVTCGMFIFMLVFMRCLETAGLWYFRSRILKLSRRPAEVELESGSAVETPSMSTQHSQPPENETEIRSPAPPYQAVESK</sequence>
<evidence type="ECO:0000313" key="3">
    <source>
        <dbReference type="EMBL" id="KAJ5084721.1"/>
    </source>
</evidence>
<feature type="transmembrane region" description="Helical" evidence="2">
    <location>
        <begin position="113"/>
        <end position="139"/>
    </location>
</feature>
<dbReference type="Proteomes" id="UP001141434">
    <property type="component" value="Unassembled WGS sequence"/>
</dbReference>
<dbReference type="GeneID" id="81398994"/>
<evidence type="ECO:0000256" key="2">
    <source>
        <dbReference type="SAM" id="Phobius"/>
    </source>
</evidence>
<feature type="transmembrane region" description="Helical" evidence="2">
    <location>
        <begin position="200"/>
        <end position="226"/>
    </location>
</feature>
<keyword evidence="4" id="KW-1185">Reference proteome</keyword>
<proteinExistence type="predicted"/>
<evidence type="ECO:0000256" key="1">
    <source>
        <dbReference type="SAM" id="MobiDB-lite"/>
    </source>
</evidence>
<accession>A0A9W9JX87</accession>
<reference evidence="3" key="1">
    <citation type="submission" date="2022-11" db="EMBL/GenBank/DDBJ databases">
        <authorList>
            <person name="Petersen C."/>
        </authorList>
    </citation>
    <scope>NUCLEOTIDE SEQUENCE</scope>
    <source>
        <strain evidence="3">IBT 34128</strain>
    </source>
</reference>
<protein>
    <submittedName>
        <fullName evidence="3">Uncharacterized protein</fullName>
    </submittedName>
</protein>
<name>A0A9W9JX87_9EURO</name>
<feature type="compositionally biased region" description="Polar residues" evidence="1">
    <location>
        <begin position="247"/>
        <end position="262"/>
    </location>
</feature>
<feature type="region of interest" description="Disordered" evidence="1">
    <location>
        <begin position="242"/>
        <end position="280"/>
    </location>
</feature>
<evidence type="ECO:0000313" key="4">
    <source>
        <dbReference type="Proteomes" id="UP001141434"/>
    </source>
</evidence>
<keyword evidence="2" id="KW-0812">Transmembrane</keyword>